<proteinExistence type="predicted"/>
<feature type="compositionally biased region" description="Low complexity" evidence="6">
    <location>
        <begin position="1"/>
        <end position="12"/>
    </location>
</feature>
<evidence type="ECO:0000256" key="4">
    <source>
        <dbReference type="ARBA" id="ARBA00023235"/>
    </source>
</evidence>
<accession>A0A7S2Y8L7</accession>
<feature type="compositionally biased region" description="Basic and acidic residues" evidence="6">
    <location>
        <begin position="20"/>
        <end position="34"/>
    </location>
</feature>
<evidence type="ECO:0000256" key="3">
    <source>
        <dbReference type="ARBA" id="ARBA00023110"/>
    </source>
</evidence>
<sequence length="242" mass="27104">MAAPIAITPIITEQNRPKSKKELRAERKAARRLEQLSQSEEALQAEKRRLAKQRQKELDKLEFKALLKEERIEHKRKQQRKRNRELHNQPRATKSKKKKKSTETVTTTTSNPELEVAQKVVHEIKYGRADATSGMTTLERGVQYRDIKVGNGTQSVTNGNLITVQYQLRGQGNANVLDSSKNFSFRVGKGEVIQGWNLGVVGMKEGGKRKLLVPPKAGYGSEDIGAGSGAILEFDISCLSIR</sequence>
<dbReference type="InterPro" id="IPR046357">
    <property type="entry name" value="PPIase_dom_sf"/>
</dbReference>
<gene>
    <name evidence="8" type="ORF">APAL1065_LOCUS9187</name>
</gene>
<feature type="region of interest" description="Disordered" evidence="6">
    <location>
        <begin position="1"/>
        <end position="55"/>
    </location>
</feature>
<dbReference type="PANTHER" id="PTHR43811">
    <property type="entry name" value="FKBP-TYPE PEPTIDYL-PROLYL CIS-TRANS ISOMERASE FKPA"/>
    <property type="match status" value="1"/>
</dbReference>
<protein>
    <recommendedName>
        <fullName evidence="2 5">peptidylprolyl isomerase</fullName>
        <ecNumber evidence="2 5">5.2.1.8</ecNumber>
    </recommendedName>
</protein>
<evidence type="ECO:0000259" key="7">
    <source>
        <dbReference type="PROSITE" id="PS50059"/>
    </source>
</evidence>
<dbReference type="Gene3D" id="3.10.50.40">
    <property type="match status" value="1"/>
</dbReference>
<feature type="compositionally biased region" description="Basic and acidic residues" evidence="6">
    <location>
        <begin position="44"/>
        <end position="55"/>
    </location>
</feature>
<feature type="region of interest" description="Disordered" evidence="6">
    <location>
        <begin position="68"/>
        <end position="110"/>
    </location>
</feature>
<dbReference type="GO" id="GO:0003755">
    <property type="term" value="F:peptidyl-prolyl cis-trans isomerase activity"/>
    <property type="evidence" value="ECO:0007669"/>
    <property type="project" value="UniProtKB-KW"/>
</dbReference>
<feature type="domain" description="PPIase FKBP-type" evidence="7">
    <location>
        <begin position="159"/>
        <end position="242"/>
    </location>
</feature>
<dbReference type="EMBL" id="HBHT01013692">
    <property type="protein sequence ID" value="CAD9959436.1"/>
    <property type="molecule type" value="Transcribed_RNA"/>
</dbReference>
<reference evidence="8" key="1">
    <citation type="submission" date="2021-01" db="EMBL/GenBank/DDBJ databases">
        <authorList>
            <person name="Corre E."/>
            <person name="Pelletier E."/>
            <person name="Niang G."/>
            <person name="Scheremetjew M."/>
            <person name="Finn R."/>
            <person name="Kale V."/>
            <person name="Holt S."/>
            <person name="Cochrane G."/>
            <person name="Meng A."/>
            <person name="Brown T."/>
            <person name="Cohen L."/>
        </authorList>
    </citation>
    <scope>NUCLEOTIDE SEQUENCE</scope>
    <source>
        <strain evidence="8">CCMP125</strain>
    </source>
</reference>
<evidence type="ECO:0000313" key="8">
    <source>
        <dbReference type="EMBL" id="CAD9959436.1"/>
    </source>
</evidence>
<organism evidence="8">
    <name type="scientific">Entomoneis paludosa</name>
    <dbReference type="NCBI Taxonomy" id="265537"/>
    <lineage>
        <taxon>Eukaryota</taxon>
        <taxon>Sar</taxon>
        <taxon>Stramenopiles</taxon>
        <taxon>Ochrophyta</taxon>
        <taxon>Bacillariophyta</taxon>
        <taxon>Bacillariophyceae</taxon>
        <taxon>Bacillariophycidae</taxon>
        <taxon>Entomoneidaceae</taxon>
        <taxon>Entomoneis</taxon>
    </lineage>
</organism>
<dbReference type="AlphaFoldDB" id="A0A7S2Y8L7"/>
<name>A0A7S2Y8L7_9STRA</name>
<dbReference type="Pfam" id="PF00254">
    <property type="entry name" value="FKBP_C"/>
    <property type="match status" value="1"/>
</dbReference>
<dbReference type="PANTHER" id="PTHR43811:SF19">
    <property type="entry name" value="39 KDA FK506-BINDING NUCLEAR PROTEIN"/>
    <property type="match status" value="1"/>
</dbReference>
<dbReference type="SUPFAM" id="SSF54534">
    <property type="entry name" value="FKBP-like"/>
    <property type="match status" value="1"/>
</dbReference>
<comment type="catalytic activity">
    <reaction evidence="1 5">
        <text>[protein]-peptidylproline (omega=180) = [protein]-peptidylproline (omega=0)</text>
        <dbReference type="Rhea" id="RHEA:16237"/>
        <dbReference type="Rhea" id="RHEA-COMP:10747"/>
        <dbReference type="Rhea" id="RHEA-COMP:10748"/>
        <dbReference type="ChEBI" id="CHEBI:83833"/>
        <dbReference type="ChEBI" id="CHEBI:83834"/>
        <dbReference type="EC" id="5.2.1.8"/>
    </reaction>
</comment>
<feature type="compositionally biased region" description="Basic residues" evidence="6">
    <location>
        <begin position="74"/>
        <end position="84"/>
    </location>
</feature>
<dbReference type="PROSITE" id="PS50059">
    <property type="entry name" value="FKBP_PPIASE"/>
    <property type="match status" value="1"/>
</dbReference>
<evidence type="ECO:0000256" key="1">
    <source>
        <dbReference type="ARBA" id="ARBA00000971"/>
    </source>
</evidence>
<keyword evidence="3 5" id="KW-0697">Rotamase</keyword>
<evidence type="ECO:0000256" key="2">
    <source>
        <dbReference type="ARBA" id="ARBA00013194"/>
    </source>
</evidence>
<dbReference type="InterPro" id="IPR001179">
    <property type="entry name" value="PPIase_FKBP_dom"/>
</dbReference>
<dbReference type="EC" id="5.2.1.8" evidence="2 5"/>
<evidence type="ECO:0000256" key="6">
    <source>
        <dbReference type="SAM" id="MobiDB-lite"/>
    </source>
</evidence>
<keyword evidence="4 5" id="KW-0413">Isomerase</keyword>
<evidence type="ECO:0000256" key="5">
    <source>
        <dbReference type="PROSITE-ProRule" id="PRU00277"/>
    </source>
</evidence>